<feature type="compositionally biased region" description="Basic and acidic residues" evidence="1">
    <location>
        <begin position="19"/>
        <end position="32"/>
    </location>
</feature>
<sequence length="263" mass="28584">MIEMCSETTPPRISFSSDLGHEDVEPVGHHESRSDASLLDINCDFEFSFTSSCGGHESSSADELFSHGVILPTQPRVIGSQKPAKGTEKNPSFSLLPPLPNPKKESAKEAMVVSSDNMQQKPQSSKSFWGFKRSSSLNCENKRSLLCSLPLLLRSNSTGSAPNPKRSLFKDFYRQSSKQQPSISMAKSASVSSSSSSSSNSNPYTVQQKLSLKKNHGGSYNANNGVRIIPVLNVPPPYISKGTAKFFGLGSFLHHGKDKKSKK</sequence>
<proteinExistence type="predicted"/>
<organism evidence="2 3">
    <name type="scientific">Rhamnella rubrinervis</name>
    <dbReference type="NCBI Taxonomy" id="2594499"/>
    <lineage>
        <taxon>Eukaryota</taxon>
        <taxon>Viridiplantae</taxon>
        <taxon>Streptophyta</taxon>
        <taxon>Embryophyta</taxon>
        <taxon>Tracheophyta</taxon>
        <taxon>Spermatophyta</taxon>
        <taxon>Magnoliopsida</taxon>
        <taxon>eudicotyledons</taxon>
        <taxon>Gunneridae</taxon>
        <taxon>Pentapetalae</taxon>
        <taxon>rosids</taxon>
        <taxon>fabids</taxon>
        <taxon>Rosales</taxon>
        <taxon>Rhamnaceae</taxon>
        <taxon>rhamnoid group</taxon>
        <taxon>Rhamneae</taxon>
        <taxon>Rhamnella</taxon>
    </lineage>
</organism>
<protein>
    <submittedName>
        <fullName evidence="2">Uncharacterized protein</fullName>
    </submittedName>
</protein>
<keyword evidence="3" id="KW-1185">Reference proteome</keyword>
<feature type="region of interest" description="Disordered" evidence="1">
    <location>
        <begin position="1"/>
        <end position="32"/>
    </location>
</feature>
<feature type="region of interest" description="Disordered" evidence="1">
    <location>
        <begin position="75"/>
        <end position="127"/>
    </location>
</feature>
<dbReference type="Proteomes" id="UP000796880">
    <property type="component" value="Unassembled WGS sequence"/>
</dbReference>
<name>A0A8K0E888_9ROSA</name>
<feature type="compositionally biased region" description="Polar residues" evidence="1">
    <location>
        <begin position="114"/>
        <end position="127"/>
    </location>
</feature>
<evidence type="ECO:0000313" key="3">
    <source>
        <dbReference type="Proteomes" id="UP000796880"/>
    </source>
</evidence>
<reference evidence="2" key="1">
    <citation type="submission" date="2020-03" db="EMBL/GenBank/DDBJ databases">
        <title>A high-quality chromosome-level genome assembly of a woody plant with both climbing and erect habits, Rhamnella rubrinervis.</title>
        <authorList>
            <person name="Lu Z."/>
            <person name="Yang Y."/>
            <person name="Zhu X."/>
            <person name="Sun Y."/>
        </authorList>
    </citation>
    <scope>NUCLEOTIDE SEQUENCE</scope>
    <source>
        <strain evidence="2">BYM</strain>
        <tissue evidence="2">Leaf</tissue>
    </source>
</reference>
<feature type="region of interest" description="Disordered" evidence="1">
    <location>
        <begin position="179"/>
        <end position="206"/>
    </location>
</feature>
<evidence type="ECO:0000313" key="2">
    <source>
        <dbReference type="EMBL" id="KAF3438577.1"/>
    </source>
</evidence>
<feature type="compositionally biased region" description="Low complexity" evidence="1">
    <location>
        <begin position="182"/>
        <end position="201"/>
    </location>
</feature>
<dbReference type="OrthoDB" id="1106808at2759"/>
<dbReference type="PANTHER" id="PTHR36757:SF4">
    <property type="entry name" value="DUF4005 DOMAIN-CONTAINING PROTEIN"/>
    <property type="match status" value="1"/>
</dbReference>
<dbReference type="AlphaFoldDB" id="A0A8K0E888"/>
<gene>
    <name evidence="2" type="ORF">FNV43_RR21340</name>
</gene>
<dbReference type="PANTHER" id="PTHR36757">
    <property type="entry name" value="BNAANNG22500D PROTEIN"/>
    <property type="match status" value="1"/>
</dbReference>
<feature type="compositionally biased region" description="Polar residues" evidence="1">
    <location>
        <begin position="1"/>
        <end position="17"/>
    </location>
</feature>
<comment type="caution">
    <text evidence="2">The sequence shown here is derived from an EMBL/GenBank/DDBJ whole genome shotgun (WGS) entry which is preliminary data.</text>
</comment>
<evidence type="ECO:0000256" key="1">
    <source>
        <dbReference type="SAM" id="MobiDB-lite"/>
    </source>
</evidence>
<accession>A0A8K0E888</accession>
<dbReference type="EMBL" id="VOIH02000009">
    <property type="protein sequence ID" value="KAF3438577.1"/>
    <property type="molecule type" value="Genomic_DNA"/>
</dbReference>